<name>A0A165XA14_9BACI</name>
<dbReference type="InterPro" id="IPR025613">
    <property type="entry name" value="YlbE"/>
</dbReference>
<evidence type="ECO:0000313" key="2">
    <source>
        <dbReference type="EMBL" id="KZN95786.1"/>
    </source>
</evidence>
<proteinExistence type="predicted"/>
<evidence type="ECO:0008006" key="5">
    <source>
        <dbReference type="Google" id="ProtNLM"/>
    </source>
</evidence>
<dbReference type="KEGG" id="apak:AP3564_16825"/>
<evidence type="ECO:0000313" key="3">
    <source>
        <dbReference type="Proteomes" id="UP000076476"/>
    </source>
</evidence>
<evidence type="ECO:0000313" key="4">
    <source>
        <dbReference type="Proteomes" id="UP000214606"/>
    </source>
</evidence>
<dbReference type="EMBL" id="LWBR01000035">
    <property type="protein sequence ID" value="KZN95786.1"/>
    <property type="molecule type" value="Genomic_DNA"/>
</dbReference>
<dbReference type="EMBL" id="CP017703">
    <property type="protein sequence ID" value="ASS91677.1"/>
    <property type="molecule type" value="Genomic_DNA"/>
</dbReference>
<dbReference type="Proteomes" id="UP000214606">
    <property type="component" value="Chromosome"/>
</dbReference>
<dbReference type="Pfam" id="PF14003">
    <property type="entry name" value="YlbE"/>
    <property type="match status" value="1"/>
</dbReference>
<dbReference type="AlphaFoldDB" id="A0A165XA14"/>
<accession>A0A163XNE8</accession>
<gene>
    <name evidence="1" type="ORF">AP3564_16825</name>
    <name evidence="2" type="ORF">AZI98_11975</name>
</gene>
<protein>
    <recommendedName>
        <fullName evidence="5">YlbE-like protein</fullName>
    </recommendedName>
</protein>
<dbReference type="GeneID" id="301126576"/>
<reference evidence="1 4" key="2">
    <citation type="submission" date="2016-10" db="EMBL/GenBank/DDBJ databases">
        <title>The whole genome sequencing and assembly of Aeribacillus pallidus KCTC3564 strain.</title>
        <authorList>
            <person name="Lee Y.-J."/>
            <person name="Park M.-K."/>
            <person name="Yi H."/>
            <person name="Bahn Y.-S."/>
            <person name="Kim J.F."/>
            <person name="Lee D.-W."/>
        </authorList>
    </citation>
    <scope>NUCLEOTIDE SEQUENCE [LARGE SCALE GENOMIC DNA]</scope>
    <source>
        <strain evidence="1 4">KCTC3564</strain>
    </source>
</reference>
<evidence type="ECO:0000313" key="1">
    <source>
        <dbReference type="EMBL" id="ASS91677.1"/>
    </source>
</evidence>
<keyword evidence="3" id="KW-1185">Reference proteome</keyword>
<dbReference type="RefSeq" id="WP_063388520.1">
    <property type="nucleotide sequence ID" value="NZ_CP017703.1"/>
</dbReference>
<organism evidence="2 3">
    <name type="scientific">Aeribacillus pallidus</name>
    <dbReference type="NCBI Taxonomy" id="33936"/>
    <lineage>
        <taxon>Bacteria</taxon>
        <taxon>Bacillati</taxon>
        <taxon>Bacillota</taxon>
        <taxon>Bacilli</taxon>
        <taxon>Bacillales</taxon>
        <taxon>Bacillaceae</taxon>
        <taxon>Aeribacillus</taxon>
    </lineage>
</organism>
<dbReference type="Proteomes" id="UP000076476">
    <property type="component" value="Unassembled WGS sequence"/>
</dbReference>
<accession>A0A165XA14</accession>
<dbReference type="STRING" id="33936.AZI98_11975"/>
<dbReference type="OrthoDB" id="1646085at2"/>
<sequence>MRKDLYLYIQQNPLLKQYIREKPYWYRTLTRHPEFLEKMEISMANDYYLTLPHKIEKFSNSIQMMSMMLAMLQAFREN</sequence>
<reference evidence="2 3" key="1">
    <citation type="submission" date="2016-04" db="EMBL/GenBank/DDBJ databases">
        <title>Draft genome sequence of Aeribacillus pallidus 8m3 from petroleum reservoir.</title>
        <authorList>
            <person name="Poltaraus A.B."/>
            <person name="Nazina T.N."/>
            <person name="Tourova T.P."/>
            <person name="Malakho S.M."/>
            <person name="Korshunova A.V."/>
            <person name="Sokolova D.S."/>
        </authorList>
    </citation>
    <scope>NUCLEOTIDE SEQUENCE [LARGE SCALE GENOMIC DNA]</scope>
    <source>
        <strain evidence="2 3">8m3</strain>
    </source>
</reference>